<feature type="region of interest" description="Disordered" evidence="3">
    <location>
        <begin position="27"/>
        <end position="47"/>
    </location>
</feature>
<dbReference type="Proteomes" id="UP000784294">
    <property type="component" value="Unassembled WGS sequence"/>
</dbReference>
<feature type="domain" description="FAM192A/Fyv6 N-terminal" evidence="4">
    <location>
        <begin position="20"/>
        <end position="104"/>
    </location>
</feature>
<proteinExistence type="predicted"/>
<dbReference type="PANTHER" id="PTHR13495">
    <property type="entry name" value="NEFA-INTERACTING NUCLEAR PROTEIN NIP30"/>
    <property type="match status" value="1"/>
</dbReference>
<name>A0A448XEX5_9PLAT</name>
<dbReference type="OrthoDB" id="75807at2759"/>
<keyword evidence="6" id="KW-1185">Reference proteome</keyword>
<keyword evidence="2" id="KW-0539">Nucleus</keyword>
<evidence type="ECO:0000313" key="6">
    <source>
        <dbReference type="Proteomes" id="UP000784294"/>
    </source>
</evidence>
<evidence type="ECO:0000313" key="5">
    <source>
        <dbReference type="EMBL" id="VEL35067.1"/>
    </source>
</evidence>
<protein>
    <recommendedName>
        <fullName evidence="4">FAM192A/Fyv6 N-terminal domain-containing protein</fullName>
    </recommendedName>
</protein>
<gene>
    <name evidence="5" type="ORF">PXEA_LOCUS28507</name>
</gene>
<feature type="compositionally biased region" description="Polar residues" evidence="3">
    <location>
        <begin position="157"/>
        <end position="168"/>
    </location>
</feature>
<dbReference type="EMBL" id="CAAALY010249010">
    <property type="protein sequence ID" value="VEL35067.1"/>
    <property type="molecule type" value="Genomic_DNA"/>
</dbReference>
<dbReference type="InterPro" id="IPR039845">
    <property type="entry name" value="FAM192A"/>
</dbReference>
<reference evidence="5" key="1">
    <citation type="submission" date="2018-11" db="EMBL/GenBank/DDBJ databases">
        <authorList>
            <consortium name="Pathogen Informatics"/>
        </authorList>
    </citation>
    <scope>NUCLEOTIDE SEQUENCE</scope>
</reference>
<organism evidence="5 6">
    <name type="scientific">Protopolystoma xenopodis</name>
    <dbReference type="NCBI Taxonomy" id="117903"/>
    <lineage>
        <taxon>Eukaryota</taxon>
        <taxon>Metazoa</taxon>
        <taxon>Spiralia</taxon>
        <taxon>Lophotrochozoa</taxon>
        <taxon>Platyhelminthes</taxon>
        <taxon>Monogenea</taxon>
        <taxon>Polyopisthocotylea</taxon>
        <taxon>Polystomatidea</taxon>
        <taxon>Polystomatidae</taxon>
        <taxon>Protopolystoma</taxon>
    </lineage>
</organism>
<dbReference type="PANTHER" id="PTHR13495:SF0">
    <property type="entry name" value="PSME3-INTERACTING PROTEIN"/>
    <property type="match status" value="1"/>
</dbReference>
<dbReference type="AlphaFoldDB" id="A0A448XEX5"/>
<dbReference type="Pfam" id="PF10187">
    <property type="entry name" value="FAM192A_Fyv6_N"/>
    <property type="match status" value="1"/>
</dbReference>
<evidence type="ECO:0000259" key="4">
    <source>
        <dbReference type="Pfam" id="PF10187"/>
    </source>
</evidence>
<comment type="caution">
    <text evidence="5">The sequence shown here is derived from an EMBL/GenBank/DDBJ whole genome shotgun (WGS) entry which is preliminary data.</text>
</comment>
<comment type="subcellular location">
    <subcellularLocation>
        <location evidence="1">Nucleus</location>
    </subcellularLocation>
</comment>
<sequence length="258" mass="29069">MNLQYSFSALMSLPKFISEKDVEMQKKRREAEGKGEEKYDHRSLYDRLQAEKHRKQEEFESSIAFKNQVHRIDEDEAKYLQTLAEVNKKKELDSEKEVEQILMEAKISFYQMICLIAASKHNSALAFQYNVYYFSEADESLEDHYLDINANNKETYAASTSPSYSQGMQAVPSRSSPPPSPPSISTATGEEDATSASTESRILVGYLPGIGNYADSPQESSSDSSESSESTDIEDAACTMSDLVDRVSRPPRKVHLNE</sequence>
<dbReference type="InterPro" id="IPR019331">
    <property type="entry name" value="FAM192A/Fyv6_N"/>
</dbReference>
<evidence type="ECO:0000256" key="1">
    <source>
        <dbReference type="ARBA" id="ARBA00004123"/>
    </source>
</evidence>
<dbReference type="GO" id="GO:0005634">
    <property type="term" value="C:nucleus"/>
    <property type="evidence" value="ECO:0007669"/>
    <property type="project" value="UniProtKB-SubCell"/>
</dbReference>
<evidence type="ECO:0000256" key="3">
    <source>
        <dbReference type="SAM" id="MobiDB-lite"/>
    </source>
</evidence>
<feature type="region of interest" description="Disordered" evidence="3">
    <location>
        <begin position="157"/>
        <end position="258"/>
    </location>
</feature>
<feature type="compositionally biased region" description="Basic residues" evidence="3">
    <location>
        <begin position="249"/>
        <end position="258"/>
    </location>
</feature>
<feature type="compositionally biased region" description="Low complexity" evidence="3">
    <location>
        <begin position="215"/>
        <end position="228"/>
    </location>
</feature>
<accession>A0A448XEX5</accession>
<evidence type="ECO:0000256" key="2">
    <source>
        <dbReference type="ARBA" id="ARBA00023242"/>
    </source>
</evidence>